<dbReference type="SUPFAM" id="SSF50249">
    <property type="entry name" value="Nucleic acid-binding proteins"/>
    <property type="match status" value="1"/>
</dbReference>
<dbReference type="EnsemblMetazoa" id="G21803.1">
    <property type="protein sequence ID" value="G21803.1:cds"/>
    <property type="gene ID" value="G21803"/>
</dbReference>
<evidence type="ECO:0000256" key="1">
    <source>
        <dbReference type="SAM" id="MobiDB-lite"/>
    </source>
</evidence>
<keyword evidence="3" id="KW-1185">Reference proteome</keyword>
<sequence>MEDLLVRRYANGGMFGTGFALSSASSFKTVISIVVNEKHLQTIREGMSFILLKFATLQDGTVKIGQNTVVMHTKRPSTMDENVVRKFTNPPMVDELGRIASLDNKMRVSVKGEVSNVSGIIETNETKRKIVTLSDGNATVDVKLWGELASLRIFSGSVVEISCVHVDLYQGRRSLNSSASTKVKNIDVEDEFSGVIDGVSFDESNTSILINDEMLSCSTEQLSDIFPGGVFAENKHVKGRKRRSVITVLEEDVVAMVAEDVDKMVAVGGEDKLPEDELLGEDKEEKDIDNEAEVVTEDIDNLLFK</sequence>
<accession>A0A8W8K5W7</accession>
<organism evidence="2 3">
    <name type="scientific">Magallana gigas</name>
    <name type="common">Pacific oyster</name>
    <name type="synonym">Crassostrea gigas</name>
    <dbReference type="NCBI Taxonomy" id="29159"/>
    <lineage>
        <taxon>Eukaryota</taxon>
        <taxon>Metazoa</taxon>
        <taxon>Spiralia</taxon>
        <taxon>Lophotrochozoa</taxon>
        <taxon>Mollusca</taxon>
        <taxon>Bivalvia</taxon>
        <taxon>Autobranchia</taxon>
        <taxon>Pteriomorphia</taxon>
        <taxon>Ostreida</taxon>
        <taxon>Ostreoidea</taxon>
        <taxon>Ostreidae</taxon>
        <taxon>Magallana</taxon>
    </lineage>
</organism>
<dbReference type="Gene3D" id="2.40.50.140">
    <property type="entry name" value="Nucleic acid-binding proteins"/>
    <property type="match status" value="1"/>
</dbReference>
<feature type="region of interest" description="Disordered" evidence="1">
    <location>
        <begin position="272"/>
        <end position="292"/>
    </location>
</feature>
<reference evidence="2" key="1">
    <citation type="submission" date="2022-08" db="UniProtKB">
        <authorList>
            <consortium name="EnsemblMetazoa"/>
        </authorList>
    </citation>
    <scope>IDENTIFICATION</scope>
    <source>
        <strain evidence="2">05x7-T-G4-1.051#20</strain>
    </source>
</reference>
<dbReference type="Proteomes" id="UP000005408">
    <property type="component" value="Unassembled WGS sequence"/>
</dbReference>
<name>A0A8W8K5W7_MAGGI</name>
<dbReference type="AlphaFoldDB" id="A0A8W8K5W7"/>
<proteinExistence type="predicted"/>
<evidence type="ECO:0000313" key="2">
    <source>
        <dbReference type="EnsemblMetazoa" id="G21803.1:cds"/>
    </source>
</evidence>
<protein>
    <submittedName>
        <fullName evidence="2">Uncharacterized protein</fullName>
    </submittedName>
</protein>
<dbReference type="InterPro" id="IPR012340">
    <property type="entry name" value="NA-bd_OB-fold"/>
</dbReference>
<evidence type="ECO:0000313" key="3">
    <source>
        <dbReference type="Proteomes" id="UP000005408"/>
    </source>
</evidence>